<reference evidence="4" key="1">
    <citation type="submission" date="2006-10" db="EMBL/GenBank/DDBJ databases">
        <authorList>
            <person name="Heidelberg J."/>
            <person name="Sebastian Y."/>
        </authorList>
    </citation>
    <scope>NUCLEOTIDE SEQUENCE [LARGE SCALE GENOMIC DNA]</scope>
    <source>
        <strain evidence="4">EX25</strain>
    </source>
</reference>
<dbReference type="Proteomes" id="UP000242664">
    <property type="component" value="Unassembled WGS sequence"/>
</dbReference>
<sequence length="264" mass="29984">MHKLLILNVILSWHATCNVFRETQGQSPPCRVLIGKKRSSVMGIFSRFADIVNSNISALLDKAEDPEKMIRLIIQEMEDTLVEVRTNSAKAIADKKELARKVETLEEQIGEWSQKASLALVKQREDLARAALIEKQKLEQVIKGLHTEQTLVEETIDKLTGEIGKLESKIAETRAKQQALAIRNQTASNRRDVQKHLHTSRTNEAMAKFEQYSRKVDEMEAEADLYAQTGNAKSLEQEFAELQAQDEIEKELAKLKEQMSSKDK</sequence>
<keyword evidence="2" id="KW-0175">Coiled coil</keyword>
<evidence type="ECO:0000313" key="3">
    <source>
        <dbReference type="EMBL" id="EDN56445.1"/>
    </source>
</evidence>
<gene>
    <name evidence="3" type="primary">pspA</name>
    <name evidence="3" type="ORF">VEx25_0785</name>
</gene>
<organism evidence="3 4">
    <name type="scientific">Vibrio antiquarius (strain Ex25)</name>
    <dbReference type="NCBI Taxonomy" id="150340"/>
    <lineage>
        <taxon>Bacteria</taxon>
        <taxon>Pseudomonadati</taxon>
        <taxon>Pseudomonadota</taxon>
        <taxon>Gammaproteobacteria</taxon>
        <taxon>Vibrionales</taxon>
        <taxon>Vibrionaceae</taxon>
        <taxon>Vibrio</taxon>
        <taxon>Vibrio diabolicus subgroup</taxon>
    </lineage>
</organism>
<dbReference type="NCBIfam" id="TIGR02977">
    <property type="entry name" value="phageshock_pspA"/>
    <property type="match status" value="1"/>
</dbReference>
<dbReference type="InterPro" id="IPR014319">
    <property type="entry name" value="Phageshock_PspA"/>
</dbReference>
<dbReference type="Pfam" id="PF04012">
    <property type="entry name" value="PspA_IM30"/>
    <property type="match status" value="1"/>
</dbReference>
<feature type="coiled-coil region" evidence="2">
    <location>
        <begin position="202"/>
        <end position="252"/>
    </location>
</feature>
<dbReference type="InterPro" id="IPR007157">
    <property type="entry name" value="PspA_VIPP1"/>
</dbReference>
<name>A0ABM9WSW0_VIBAE</name>
<evidence type="ECO:0000256" key="2">
    <source>
        <dbReference type="SAM" id="Coils"/>
    </source>
</evidence>
<proteinExistence type="inferred from homology"/>
<keyword evidence="4" id="KW-1185">Reference proteome</keyword>
<evidence type="ECO:0000313" key="4">
    <source>
        <dbReference type="Proteomes" id="UP000242664"/>
    </source>
</evidence>
<dbReference type="PANTHER" id="PTHR31088:SF6">
    <property type="entry name" value="PHAGE SHOCK PROTEIN A"/>
    <property type="match status" value="1"/>
</dbReference>
<dbReference type="EMBL" id="DS267836">
    <property type="protein sequence ID" value="EDN56445.1"/>
    <property type="molecule type" value="Genomic_DNA"/>
</dbReference>
<feature type="coiled-coil region" evidence="2">
    <location>
        <begin position="88"/>
        <end position="115"/>
    </location>
</feature>
<protein>
    <submittedName>
        <fullName evidence="3">Phage shock protein A</fullName>
    </submittedName>
</protein>
<comment type="similarity">
    <text evidence="1">Belongs to the PspA/Vipp/IM30 family.</text>
</comment>
<accession>A0ABM9WSW0</accession>
<dbReference type="PANTHER" id="PTHR31088">
    <property type="entry name" value="MEMBRANE-ASSOCIATED PROTEIN VIPP1, CHLOROPLASTIC"/>
    <property type="match status" value="1"/>
</dbReference>
<evidence type="ECO:0000256" key="1">
    <source>
        <dbReference type="ARBA" id="ARBA00043985"/>
    </source>
</evidence>